<evidence type="ECO:0000313" key="2">
    <source>
        <dbReference type="Proteomes" id="UP000009222"/>
    </source>
</evidence>
<keyword evidence="2" id="KW-1185">Reference proteome</keyword>
<reference evidence="1 2" key="2">
    <citation type="journal article" date="2011" name="ISME J.">
        <title>RNA-seq reveals cooperative metabolic interactions between two termite-gut spirochete species in co-culture.</title>
        <authorList>
            <person name="Rosenthal A.Z."/>
            <person name="Matson E.G."/>
            <person name="Eldar A."/>
            <person name="Leadbetter J.R."/>
        </authorList>
    </citation>
    <scope>NUCLEOTIDE SEQUENCE [LARGE SCALE GENOMIC DNA]</scope>
    <source>
        <strain evidence="2">ATCC BAA-888 / DSM 13862 / ZAS-9</strain>
    </source>
</reference>
<sequence>MAQSFPSLDPDPKALEYAAKAKNGLSWEDLAEISLWASAGRPSYLVIIKTAVNELLRDPDLPPDQRGRGEYIQAFMFKKFLKTYSEKQTRIDTMLNNGSYNCVSSAVLYAIFARAAGLDARGVATKDHAFVKVLIEGEELDVETTNPYGFDPGNRKDFHDGFGKVTGFAYVPARNYRDRVDLNALELVSLIFNNRITELDTRSRYADAIPLALDRAALLSNPTNTEYSELFVDPKKMVMDRIFNYGAGLVKAGKENDALAWAALAEPGYPEPSRWQEFLSVVVNNLLVKLVRAGRLDEARNALSGNADKISPETYIRLDAMLAETDIVRLVNAVKTMKDVDAALAALDKAPSSIAADKLKEMRIFTLIKKSEFIAKEQGWFEAIVFAEEAQAAYGADPRMDEHLRAYRTNRVADLHNAFADAYNGRDIEKARTIIRDALNEFPGNRQLIQDRELVDRGLR</sequence>
<evidence type="ECO:0008006" key="3">
    <source>
        <dbReference type="Google" id="ProtNLM"/>
    </source>
</evidence>
<dbReference type="EMBL" id="CP001841">
    <property type="protein sequence ID" value="AEF80115.1"/>
    <property type="molecule type" value="Genomic_DNA"/>
</dbReference>
<dbReference type="HOGENOM" id="CLU_594384_0_0_12"/>
<dbReference type="RefSeq" id="WP_015713133.1">
    <property type="nucleotide sequence ID" value="NC_015577.1"/>
</dbReference>
<protein>
    <recommendedName>
        <fullName evidence="3">Protein SirB1 N-terminal domain-containing protein</fullName>
    </recommendedName>
</protein>
<evidence type="ECO:0000313" key="1">
    <source>
        <dbReference type="EMBL" id="AEF80115.1"/>
    </source>
</evidence>
<dbReference type="InParanoid" id="F5YGD7"/>
<accession>F5YGD7</accession>
<proteinExistence type="predicted"/>
<dbReference type="AlphaFoldDB" id="F5YGD7"/>
<dbReference type="eggNOG" id="COG0457">
    <property type="taxonomic scope" value="Bacteria"/>
</dbReference>
<organism evidence="1 2">
    <name type="scientific">Leadbettera azotonutricia (strain ATCC BAA-888 / DSM 13862 / ZAS-9)</name>
    <name type="common">Treponema azotonutricium</name>
    <dbReference type="NCBI Taxonomy" id="545695"/>
    <lineage>
        <taxon>Bacteria</taxon>
        <taxon>Pseudomonadati</taxon>
        <taxon>Spirochaetota</taxon>
        <taxon>Spirochaetia</taxon>
        <taxon>Spirochaetales</taxon>
        <taxon>Breznakiellaceae</taxon>
        <taxon>Leadbettera</taxon>
    </lineage>
</organism>
<dbReference type="KEGG" id="taz:TREAZ_2381"/>
<dbReference type="Proteomes" id="UP000009222">
    <property type="component" value="Chromosome"/>
</dbReference>
<gene>
    <name evidence="1" type="ordered locus">TREAZ_2381</name>
</gene>
<name>F5YGD7_LEAAZ</name>
<reference evidence="2" key="1">
    <citation type="submission" date="2009-12" db="EMBL/GenBank/DDBJ databases">
        <title>Complete sequence of Treponema azotonutricium strain ZAS-9.</title>
        <authorList>
            <person name="Tetu S.G."/>
            <person name="Matson E."/>
            <person name="Ren Q."/>
            <person name="Seshadri R."/>
            <person name="Elbourne L."/>
            <person name="Hassan K.A."/>
            <person name="Durkin A."/>
            <person name="Radune D."/>
            <person name="Mohamoud Y."/>
            <person name="Shay R."/>
            <person name="Jin S."/>
            <person name="Zhang X."/>
            <person name="Lucey K."/>
            <person name="Ballor N.R."/>
            <person name="Ottesen E."/>
            <person name="Rosenthal R."/>
            <person name="Allen A."/>
            <person name="Leadbetter J.R."/>
            <person name="Paulsen I.T."/>
        </authorList>
    </citation>
    <scope>NUCLEOTIDE SEQUENCE [LARGE SCALE GENOMIC DNA]</scope>
    <source>
        <strain evidence="2">ATCC BAA-888 / DSM 13862 / ZAS-9</strain>
    </source>
</reference>
<dbReference type="STRING" id="545695.TREAZ_2381"/>